<reference evidence="4" key="1">
    <citation type="submission" date="2022-10" db="EMBL/GenBank/DDBJ databases">
        <title>Tapping the CABI collections for fungal endophytes: first genome assemblies for Collariella, Neodidymelliopsis, Ascochyta clinopodiicola, Didymella pomorum, Didymosphaeria variabile, Neocosmospora piperis and Neocucurbitaria cava.</title>
        <authorList>
            <person name="Hill R."/>
        </authorList>
    </citation>
    <scope>NUCLEOTIDE SEQUENCE</scope>
    <source>
        <strain evidence="4">IMI 355091</strain>
    </source>
</reference>
<dbReference type="Pfam" id="PF00172">
    <property type="entry name" value="Zn_clus"/>
    <property type="match status" value="1"/>
</dbReference>
<dbReference type="SMART" id="SM00066">
    <property type="entry name" value="GAL4"/>
    <property type="match status" value="1"/>
</dbReference>
<comment type="caution">
    <text evidence="4">The sequence shown here is derived from an EMBL/GenBank/DDBJ whole genome shotgun (WGS) entry which is preliminary data.</text>
</comment>
<evidence type="ECO:0000259" key="3">
    <source>
        <dbReference type="PROSITE" id="PS50048"/>
    </source>
</evidence>
<dbReference type="InterPro" id="IPR053178">
    <property type="entry name" value="Osmoadaptation_assoc"/>
</dbReference>
<accession>A0A9W9DBC0</accession>
<dbReference type="CDD" id="cd00067">
    <property type="entry name" value="GAL4"/>
    <property type="match status" value="1"/>
</dbReference>
<dbReference type="InterPro" id="IPR001138">
    <property type="entry name" value="Zn2Cys6_DnaBD"/>
</dbReference>
<dbReference type="PROSITE" id="PS00463">
    <property type="entry name" value="ZN2_CY6_FUNGAL_1"/>
    <property type="match status" value="1"/>
</dbReference>
<dbReference type="Pfam" id="PF11951">
    <property type="entry name" value="Fungal_trans_2"/>
    <property type="match status" value="1"/>
</dbReference>
<keyword evidence="2" id="KW-0812">Transmembrane</keyword>
<feature type="domain" description="Zn(2)-C6 fungal-type" evidence="3">
    <location>
        <begin position="7"/>
        <end position="35"/>
    </location>
</feature>
<dbReference type="OrthoDB" id="4491390at2759"/>
<dbReference type="EMBL" id="JAPEVA010000010">
    <property type="protein sequence ID" value="KAJ4409769.1"/>
    <property type="molecule type" value="Genomic_DNA"/>
</dbReference>
<organism evidence="4 5">
    <name type="scientific">Didymella pomorum</name>
    <dbReference type="NCBI Taxonomy" id="749634"/>
    <lineage>
        <taxon>Eukaryota</taxon>
        <taxon>Fungi</taxon>
        <taxon>Dikarya</taxon>
        <taxon>Ascomycota</taxon>
        <taxon>Pezizomycotina</taxon>
        <taxon>Dothideomycetes</taxon>
        <taxon>Pleosporomycetidae</taxon>
        <taxon>Pleosporales</taxon>
        <taxon>Pleosporineae</taxon>
        <taxon>Didymellaceae</taxon>
        <taxon>Didymella</taxon>
    </lineage>
</organism>
<keyword evidence="1" id="KW-0539">Nucleus</keyword>
<evidence type="ECO:0000313" key="4">
    <source>
        <dbReference type="EMBL" id="KAJ4409769.1"/>
    </source>
</evidence>
<evidence type="ECO:0000256" key="1">
    <source>
        <dbReference type="ARBA" id="ARBA00023242"/>
    </source>
</evidence>
<keyword evidence="2" id="KW-0472">Membrane</keyword>
<gene>
    <name evidence="4" type="ORF">N0V91_002243</name>
</gene>
<dbReference type="SUPFAM" id="SSF57701">
    <property type="entry name" value="Zn2/Cys6 DNA-binding domain"/>
    <property type="match status" value="1"/>
</dbReference>
<dbReference type="GO" id="GO:0000981">
    <property type="term" value="F:DNA-binding transcription factor activity, RNA polymerase II-specific"/>
    <property type="evidence" value="ECO:0007669"/>
    <property type="project" value="InterPro"/>
</dbReference>
<keyword evidence="5" id="KW-1185">Reference proteome</keyword>
<dbReference type="AlphaFoldDB" id="A0A9W9DBC0"/>
<name>A0A9W9DBC0_9PLEO</name>
<dbReference type="GO" id="GO:0008270">
    <property type="term" value="F:zinc ion binding"/>
    <property type="evidence" value="ECO:0007669"/>
    <property type="project" value="InterPro"/>
</dbReference>
<dbReference type="Proteomes" id="UP001140510">
    <property type="component" value="Unassembled WGS sequence"/>
</dbReference>
<dbReference type="PANTHER" id="PTHR38111:SF2">
    <property type="entry name" value="FINGER DOMAIN PROTEIN, PUTATIVE (AFU_ORTHOLOGUE AFUA_1G01560)-RELATED"/>
    <property type="match status" value="1"/>
</dbReference>
<dbReference type="PROSITE" id="PS50048">
    <property type="entry name" value="ZN2_CY6_FUNGAL_2"/>
    <property type="match status" value="1"/>
</dbReference>
<dbReference type="Gene3D" id="4.10.240.10">
    <property type="entry name" value="Zn(2)-C6 fungal-type DNA-binding domain"/>
    <property type="match status" value="1"/>
</dbReference>
<protein>
    <recommendedName>
        <fullName evidence="3">Zn(2)-C6 fungal-type domain-containing protein</fullName>
    </recommendedName>
</protein>
<dbReference type="InterPro" id="IPR036864">
    <property type="entry name" value="Zn2-C6_fun-type_DNA-bd_sf"/>
</dbReference>
<dbReference type="PANTHER" id="PTHR38111">
    <property type="entry name" value="ZN(2)-C6 FUNGAL-TYPE DOMAIN-CONTAINING PROTEIN-RELATED"/>
    <property type="match status" value="1"/>
</dbReference>
<evidence type="ECO:0000256" key="2">
    <source>
        <dbReference type="SAM" id="Phobius"/>
    </source>
</evidence>
<sequence length="515" mass="58520">MPKRSAGCFECRKRKVRCDETKPECNTCVRRGTKCPGYRPAQSFILHQFDKETERPQLIKEDEERYRYAYQTPPISTANSTVPSRNNSYGTLVVQQEQTPTEPHVPKQVSAIAVDRIQHLGTFIRLYLPRADGPALPPPSALMLALPTMPANSQVLLAAIDALSAAQLAVNDRDRSLVNRSRSMYGTALSQMLKAIQDPELAVKDETLLSTYMLTLYEVFVGVTQGHGFFYHVQGLLHLVRQRGPASFTTRLSLQIFHAIRYNSLSIGYHMRKASLLDSPEWLAVTARAAKTDPYVALNDICICIPRLLERTDKIGTPNCPPTELDSVIEDSQKLANRAFEWLSDFERYGPRYDKVDIASMEAFLETICADRVFDPVYNFHYFGAGICYMIYWMSMLIMQSNTFKLLRTHRQLEPKQMMMWSRQLSGYADNICKSIPFHCRPQTGYTAKFGSLTPLVVARKFYEAAGPMMAAKEQWCAKVYIVARVPGLYQEQPVTLEPFKEVQTTVQQGTKKFI</sequence>
<dbReference type="InterPro" id="IPR021858">
    <property type="entry name" value="Fun_TF"/>
</dbReference>
<keyword evidence="2" id="KW-1133">Transmembrane helix</keyword>
<proteinExistence type="predicted"/>
<feature type="transmembrane region" description="Helical" evidence="2">
    <location>
        <begin position="380"/>
        <end position="399"/>
    </location>
</feature>
<evidence type="ECO:0000313" key="5">
    <source>
        <dbReference type="Proteomes" id="UP001140510"/>
    </source>
</evidence>